<name>A0A1I5FHH1_9PSEU</name>
<dbReference type="OrthoDB" id="3638338at2"/>
<evidence type="ECO:0000313" key="4">
    <source>
        <dbReference type="Proteomes" id="UP000199137"/>
    </source>
</evidence>
<evidence type="ECO:0000256" key="1">
    <source>
        <dbReference type="SAM" id="SignalP"/>
    </source>
</evidence>
<evidence type="ECO:0000313" key="5">
    <source>
        <dbReference type="Proteomes" id="UP000470404"/>
    </source>
</evidence>
<evidence type="ECO:0000313" key="2">
    <source>
        <dbReference type="EMBL" id="NEC56905.1"/>
    </source>
</evidence>
<dbReference type="Proteomes" id="UP000470404">
    <property type="component" value="Unassembled WGS sequence"/>
</dbReference>
<organism evidence="3 4">
    <name type="scientific">Amycolatopsis rubida</name>
    <dbReference type="NCBI Taxonomy" id="112413"/>
    <lineage>
        <taxon>Bacteria</taxon>
        <taxon>Bacillati</taxon>
        <taxon>Actinomycetota</taxon>
        <taxon>Actinomycetes</taxon>
        <taxon>Pseudonocardiales</taxon>
        <taxon>Pseudonocardiaceae</taxon>
        <taxon>Amycolatopsis</taxon>
    </lineage>
</organism>
<protein>
    <submittedName>
        <fullName evidence="3">Uncharacterized protein</fullName>
    </submittedName>
</protein>
<dbReference type="AlphaFoldDB" id="A0A1I5FHH1"/>
<gene>
    <name evidence="2" type="ORF">G3I59_15260</name>
    <name evidence="3" type="ORF">SAMN05421854_1011134</name>
</gene>
<keyword evidence="5" id="KW-1185">Reference proteome</keyword>
<keyword evidence="1" id="KW-0732">Signal</keyword>
<dbReference type="Proteomes" id="UP000199137">
    <property type="component" value="Unassembled WGS sequence"/>
</dbReference>
<evidence type="ECO:0000313" key="3">
    <source>
        <dbReference type="EMBL" id="SFO23170.1"/>
    </source>
</evidence>
<feature type="chain" id="PRO_5044058544" evidence="1">
    <location>
        <begin position="22"/>
        <end position="72"/>
    </location>
</feature>
<dbReference type="EMBL" id="JAAGNC010000081">
    <property type="protein sequence ID" value="NEC56905.1"/>
    <property type="molecule type" value="Genomic_DNA"/>
</dbReference>
<proteinExistence type="predicted"/>
<dbReference type="EMBL" id="FOWC01000001">
    <property type="protein sequence ID" value="SFO23170.1"/>
    <property type="molecule type" value="Genomic_DNA"/>
</dbReference>
<dbReference type="RefSeq" id="WP_067577558.1">
    <property type="nucleotide sequence ID" value="NZ_FOWC01000001.1"/>
</dbReference>
<dbReference type="STRING" id="112413.SAMN05421854_1011134"/>
<reference evidence="2 5" key="2">
    <citation type="submission" date="2020-01" db="EMBL/GenBank/DDBJ databases">
        <title>Insect and environment-associated Actinomycetes.</title>
        <authorList>
            <person name="Currrie C."/>
            <person name="Chevrette M."/>
            <person name="Carlson C."/>
            <person name="Stubbendieck R."/>
            <person name="Wendt-Pienkowski E."/>
        </authorList>
    </citation>
    <scope>NUCLEOTIDE SEQUENCE [LARGE SCALE GENOMIC DNA]</scope>
    <source>
        <strain evidence="2 5">SID8386</strain>
    </source>
</reference>
<feature type="signal peptide" evidence="1">
    <location>
        <begin position="1"/>
        <end position="21"/>
    </location>
</feature>
<accession>A0A1I5FHH1</accession>
<reference evidence="3 4" key="1">
    <citation type="submission" date="2016-10" db="EMBL/GenBank/DDBJ databases">
        <authorList>
            <person name="de Groot N.N."/>
        </authorList>
    </citation>
    <scope>NUCLEOTIDE SEQUENCE [LARGE SCALE GENOMIC DNA]</scope>
    <source>
        <strain evidence="3 4">DSM 44637</strain>
    </source>
</reference>
<sequence>MRKLETRLLAAVLAGAVGAFAITAAVGHSPEPQATTPVAVVEIPVRQGVVRNAETVVLRTAADDRTARVRRA</sequence>